<dbReference type="CDD" id="cd00084">
    <property type="entry name" value="HMG-box_SF"/>
    <property type="match status" value="2"/>
</dbReference>
<feature type="region of interest" description="Disordered" evidence="3">
    <location>
        <begin position="328"/>
        <end position="391"/>
    </location>
</feature>
<feature type="region of interest" description="Disordered" evidence="3">
    <location>
        <begin position="105"/>
        <end position="197"/>
    </location>
</feature>
<dbReference type="Pfam" id="PF09011">
    <property type="entry name" value="HMG_box_2"/>
    <property type="match status" value="1"/>
</dbReference>
<feature type="domain" description="HMG box" evidence="4">
    <location>
        <begin position="194"/>
        <end position="255"/>
    </location>
</feature>
<dbReference type="SUPFAM" id="SSF47095">
    <property type="entry name" value="HMG-box"/>
    <property type="match status" value="2"/>
</dbReference>
<protein>
    <recommendedName>
        <fullName evidence="4">HMG box domain-containing protein</fullName>
    </recommendedName>
</protein>
<sequence length="391" mass="42736">MDGASYVSQYITPALAYQQWFSLNLPQQQQQQQQQQAAASAADNTPGQFGAATNDQGHFQVGYLDGGHGQSEYQQPDNGISLNLSSLQSFASSLSQNSSIPQTFMIQTNPNSQNGQFTILPTAGYGGHNGQSMGGVDHHQHLNLQQVSQGHHGQSQQAHSTPSSAVKTPKGRKPKNASVTPAESDGKPVKPAKPKGTPNAYALFYKQAYSKLRADNPEWKASQIMAEAGKLWQEMNGELQNQYREQAKSMAEAHQLLTGHGKASHKKQKNGKKRNITGYQLYIQEQFNQRPANVAQMHAKDFLLQLSGQWKTLQDSEKQVYQEKAKLEKIKRESEAGSAESAPNGLNSSAAPNLPADFKNIPLNGASDYGHEGMNVGQDSEEDDMEVKSEV</sequence>
<dbReference type="GO" id="GO:0003677">
    <property type="term" value="F:DNA binding"/>
    <property type="evidence" value="ECO:0007669"/>
    <property type="project" value="UniProtKB-UniRule"/>
</dbReference>
<keyword evidence="2" id="KW-0539">Nucleus</keyword>
<dbReference type="InterPro" id="IPR036910">
    <property type="entry name" value="HMG_box_dom_sf"/>
</dbReference>
<dbReference type="Pfam" id="PF00505">
    <property type="entry name" value="HMG_box"/>
    <property type="match status" value="1"/>
</dbReference>
<name>A0A1D1WAS7_RAMVA</name>
<dbReference type="PANTHER" id="PTHR48112:SF22">
    <property type="entry name" value="MITOCHONDRIAL TRANSCRIPTION FACTOR A, ISOFORM B"/>
    <property type="match status" value="1"/>
</dbReference>
<proteinExistence type="predicted"/>
<dbReference type="STRING" id="947166.A0A1D1WAS7"/>
<dbReference type="AlphaFoldDB" id="A0A1D1WAS7"/>
<feature type="compositionally biased region" description="Polar residues" evidence="3">
    <location>
        <begin position="105"/>
        <end position="119"/>
    </location>
</feature>
<dbReference type="PANTHER" id="PTHR48112">
    <property type="entry name" value="HIGH MOBILITY GROUP PROTEIN DSP1"/>
    <property type="match status" value="1"/>
</dbReference>
<feature type="domain" description="HMG box" evidence="4">
    <location>
        <begin position="272"/>
        <end position="340"/>
    </location>
</feature>
<dbReference type="Proteomes" id="UP000186922">
    <property type="component" value="Unassembled WGS sequence"/>
</dbReference>
<dbReference type="SMART" id="SM00398">
    <property type="entry name" value="HMG"/>
    <property type="match status" value="2"/>
</dbReference>
<dbReference type="OrthoDB" id="5550281at2759"/>
<dbReference type="PROSITE" id="PS50118">
    <property type="entry name" value="HMG_BOX_2"/>
    <property type="match status" value="2"/>
</dbReference>
<keyword evidence="6" id="KW-1185">Reference proteome</keyword>
<feature type="compositionally biased region" description="Gly residues" evidence="3">
    <location>
        <begin position="124"/>
        <end position="133"/>
    </location>
</feature>
<evidence type="ECO:0000313" key="5">
    <source>
        <dbReference type="EMBL" id="GAV09758.1"/>
    </source>
</evidence>
<evidence type="ECO:0000256" key="1">
    <source>
        <dbReference type="ARBA" id="ARBA00023125"/>
    </source>
</evidence>
<gene>
    <name evidence="5" type="primary">RvY_19244-1</name>
    <name evidence="5" type="synonym">RvY_19244.1</name>
    <name evidence="5" type="ORF">RvY_19244</name>
</gene>
<keyword evidence="1 2" id="KW-0238">DNA-binding</keyword>
<dbReference type="InterPro" id="IPR009071">
    <property type="entry name" value="HMG_box_dom"/>
</dbReference>
<dbReference type="InterPro" id="IPR050342">
    <property type="entry name" value="HMGB"/>
</dbReference>
<dbReference type="GO" id="GO:0005634">
    <property type="term" value="C:nucleus"/>
    <property type="evidence" value="ECO:0007669"/>
    <property type="project" value="UniProtKB-UniRule"/>
</dbReference>
<feature type="compositionally biased region" description="Polar residues" evidence="3">
    <location>
        <begin position="43"/>
        <end position="57"/>
    </location>
</feature>
<feature type="region of interest" description="Disordered" evidence="3">
    <location>
        <begin position="31"/>
        <end position="80"/>
    </location>
</feature>
<dbReference type="Gene3D" id="1.10.30.10">
    <property type="entry name" value="High mobility group box domain"/>
    <property type="match status" value="2"/>
</dbReference>
<feature type="compositionally biased region" description="Low complexity" evidence="3">
    <location>
        <begin position="145"/>
        <end position="157"/>
    </location>
</feature>
<comment type="caution">
    <text evidence="5">The sequence shown here is derived from an EMBL/GenBank/DDBJ whole genome shotgun (WGS) entry which is preliminary data.</text>
</comment>
<dbReference type="GO" id="GO:0006357">
    <property type="term" value="P:regulation of transcription by RNA polymerase II"/>
    <property type="evidence" value="ECO:0007669"/>
    <property type="project" value="TreeGrafter"/>
</dbReference>
<feature type="compositionally biased region" description="Polar residues" evidence="3">
    <location>
        <begin position="71"/>
        <end position="80"/>
    </location>
</feature>
<reference evidence="5 6" key="1">
    <citation type="journal article" date="2016" name="Nat. Commun.">
        <title>Extremotolerant tardigrade genome and improved radiotolerance of human cultured cells by tardigrade-unique protein.</title>
        <authorList>
            <person name="Hashimoto T."/>
            <person name="Horikawa D.D."/>
            <person name="Saito Y."/>
            <person name="Kuwahara H."/>
            <person name="Kozuka-Hata H."/>
            <person name="Shin-I T."/>
            <person name="Minakuchi Y."/>
            <person name="Ohishi K."/>
            <person name="Motoyama A."/>
            <person name="Aizu T."/>
            <person name="Enomoto A."/>
            <person name="Kondo K."/>
            <person name="Tanaka S."/>
            <person name="Hara Y."/>
            <person name="Koshikawa S."/>
            <person name="Sagara H."/>
            <person name="Miura T."/>
            <person name="Yokobori S."/>
            <person name="Miyagawa K."/>
            <person name="Suzuki Y."/>
            <person name="Kubo T."/>
            <person name="Oyama M."/>
            <person name="Kohara Y."/>
            <person name="Fujiyama A."/>
            <person name="Arakawa K."/>
            <person name="Katayama T."/>
            <person name="Toyoda A."/>
            <person name="Kunieda T."/>
        </authorList>
    </citation>
    <scope>NUCLEOTIDE SEQUENCE [LARGE SCALE GENOMIC DNA]</scope>
    <source>
        <strain evidence="5 6">YOKOZUNA-1</strain>
    </source>
</reference>
<feature type="DNA-binding region" description="HMG box" evidence="2">
    <location>
        <begin position="272"/>
        <end position="340"/>
    </location>
</feature>
<dbReference type="EMBL" id="BDGG01000026">
    <property type="protein sequence ID" value="GAV09758.1"/>
    <property type="molecule type" value="Genomic_DNA"/>
</dbReference>
<evidence type="ECO:0000256" key="3">
    <source>
        <dbReference type="SAM" id="MobiDB-lite"/>
    </source>
</evidence>
<feature type="DNA-binding region" description="HMG box" evidence="2">
    <location>
        <begin position="194"/>
        <end position="255"/>
    </location>
</feature>
<evidence type="ECO:0000313" key="6">
    <source>
        <dbReference type="Proteomes" id="UP000186922"/>
    </source>
</evidence>
<evidence type="ECO:0000259" key="4">
    <source>
        <dbReference type="PROSITE" id="PS50118"/>
    </source>
</evidence>
<evidence type="ECO:0000256" key="2">
    <source>
        <dbReference type="PROSITE-ProRule" id="PRU00267"/>
    </source>
</evidence>
<organism evidence="5 6">
    <name type="scientific">Ramazzottius varieornatus</name>
    <name type="common">Water bear</name>
    <name type="synonym">Tardigrade</name>
    <dbReference type="NCBI Taxonomy" id="947166"/>
    <lineage>
        <taxon>Eukaryota</taxon>
        <taxon>Metazoa</taxon>
        <taxon>Ecdysozoa</taxon>
        <taxon>Tardigrada</taxon>
        <taxon>Eutardigrada</taxon>
        <taxon>Parachela</taxon>
        <taxon>Hypsibioidea</taxon>
        <taxon>Ramazzottiidae</taxon>
        <taxon>Ramazzottius</taxon>
    </lineage>
</organism>
<accession>A0A1D1WAS7</accession>
<feature type="compositionally biased region" description="Low complexity" evidence="3">
    <location>
        <begin position="31"/>
        <end position="42"/>
    </location>
</feature>